<dbReference type="InterPro" id="IPR003848">
    <property type="entry name" value="DUF218"/>
</dbReference>
<feature type="domain" description="DUF218" evidence="1">
    <location>
        <begin position="31"/>
        <end position="163"/>
    </location>
</feature>
<dbReference type="Pfam" id="PF02698">
    <property type="entry name" value="DUF218"/>
    <property type="match status" value="1"/>
</dbReference>
<dbReference type="AlphaFoldDB" id="Q0A800"/>
<protein>
    <recommendedName>
        <fullName evidence="1">DUF218 domain-containing protein</fullName>
    </recommendedName>
</protein>
<dbReference type="InterPro" id="IPR014729">
    <property type="entry name" value="Rossmann-like_a/b/a_fold"/>
</dbReference>
<accession>Q0A800</accession>
<dbReference type="CDD" id="cd06259">
    <property type="entry name" value="YdcF-like"/>
    <property type="match status" value="1"/>
</dbReference>
<dbReference type="Gene3D" id="3.40.50.620">
    <property type="entry name" value="HUPs"/>
    <property type="match status" value="1"/>
</dbReference>
<dbReference type="KEGG" id="aeh:Mlg_1691"/>
<evidence type="ECO:0000313" key="3">
    <source>
        <dbReference type="Proteomes" id="UP000001962"/>
    </source>
</evidence>
<gene>
    <name evidence="2" type="ordered locus">Mlg_1691</name>
</gene>
<evidence type="ECO:0000259" key="1">
    <source>
        <dbReference type="Pfam" id="PF02698"/>
    </source>
</evidence>
<dbReference type="GO" id="GO:0005886">
    <property type="term" value="C:plasma membrane"/>
    <property type="evidence" value="ECO:0007669"/>
    <property type="project" value="TreeGrafter"/>
</dbReference>
<dbReference type="eggNOG" id="COG1434">
    <property type="taxonomic scope" value="Bacteria"/>
</dbReference>
<dbReference type="HOGENOM" id="CLU_051474_3_0_6"/>
<dbReference type="Proteomes" id="UP000001962">
    <property type="component" value="Chromosome"/>
</dbReference>
<reference evidence="3" key="1">
    <citation type="submission" date="2006-08" db="EMBL/GenBank/DDBJ databases">
        <title>Complete sequence of Alkalilimnicola ehrilichei MLHE-1.</title>
        <authorList>
            <person name="Copeland A."/>
            <person name="Lucas S."/>
            <person name="Lapidus A."/>
            <person name="Barry K."/>
            <person name="Detter J.C."/>
            <person name="Glavina del Rio T."/>
            <person name="Hammon N."/>
            <person name="Israni S."/>
            <person name="Dalin E."/>
            <person name="Tice H."/>
            <person name="Pitluck S."/>
            <person name="Sims D."/>
            <person name="Brettin T."/>
            <person name="Bruce D."/>
            <person name="Han C."/>
            <person name="Tapia R."/>
            <person name="Gilna P."/>
            <person name="Schmutz J."/>
            <person name="Larimer F."/>
            <person name="Land M."/>
            <person name="Hauser L."/>
            <person name="Kyrpides N."/>
            <person name="Mikhailova N."/>
            <person name="Oremland R.S."/>
            <person name="Hoeft S.E."/>
            <person name="Switzer-Blum J."/>
            <person name="Kulp T."/>
            <person name="King G."/>
            <person name="Tabita R."/>
            <person name="Witte B."/>
            <person name="Santini J.M."/>
            <person name="Basu P."/>
            <person name="Hollibaugh J.T."/>
            <person name="Xie G."/>
            <person name="Stolz J.F."/>
            <person name="Richardson P."/>
        </authorList>
    </citation>
    <scope>NUCLEOTIDE SEQUENCE [LARGE SCALE GENOMIC DNA]</scope>
    <source>
        <strain evidence="3">ATCC BAA-1101 / DSM 17681 / MLHE-1</strain>
    </source>
</reference>
<dbReference type="EMBL" id="CP000453">
    <property type="protein sequence ID" value="ABI57037.1"/>
    <property type="molecule type" value="Genomic_DNA"/>
</dbReference>
<evidence type="ECO:0000313" key="2">
    <source>
        <dbReference type="EMBL" id="ABI57037.1"/>
    </source>
</evidence>
<dbReference type="InterPro" id="IPR051599">
    <property type="entry name" value="Cell_Envelope_Assoc"/>
</dbReference>
<organism evidence="2 3">
    <name type="scientific">Alkalilimnicola ehrlichii (strain ATCC BAA-1101 / DSM 17681 / MLHE-1)</name>
    <dbReference type="NCBI Taxonomy" id="187272"/>
    <lineage>
        <taxon>Bacteria</taxon>
        <taxon>Pseudomonadati</taxon>
        <taxon>Pseudomonadota</taxon>
        <taxon>Gammaproteobacteria</taxon>
        <taxon>Chromatiales</taxon>
        <taxon>Ectothiorhodospiraceae</taxon>
        <taxon>Alkalilimnicola</taxon>
    </lineage>
</organism>
<dbReference type="PANTHER" id="PTHR30336:SF20">
    <property type="entry name" value="DUF218 DOMAIN-CONTAINING PROTEIN"/>
    <property type="match status" value="1"/>
</dbReference>
<sequence length="204" mass="21870">MLLVLLPLAVLVALAADIWLFGQREDDTAADAAVILGAAAWNGRPSPVLRERIHHALSLYEAGQVDLLIFTGGQAPGEPLAESVAAARYALARGLAAEDAYCEVASADTWNNLRGAAAVVAEHDLGRVLVVSDPLHLRRAVAMARDLGLDAHPAPTPTSRFRGLEAKRNFLWAEVRLYGGYLLQRPFMDRSANPHAMGDCLSGE</sequence>
<dbReference type="PANTHER" id="PTHR30336">
    <property type="entry name" value="INNER MEMBRANE PROTEIN, PROBABLE PERMEASE"/>
    <property type="match status" value="1"/>
</dbReference>
<proteinExistence type="predicted"/>
<keyword evidence="3" id="KW-1185">Reference proteome</keyword>
<name>Q0A800_ALKEH</name>